<proteinExistence type="predicted"/>
<accession>A0A8J4Z0Y4</accession>
<name>A0A8J4Z0Y4_CHIOP</name>
<sequence length="117" mass="11671">MSRSNGLTSPRAVSGAASPCLMDTPEAPLVAPPMTVRRARPHPSGLSRRQSGAGAWCMAVAVYRCCLTPGLRGALPALSFPPLVGEALPPALDTGVAGVGLHAGGLFCLALGGLAGL</sequence>
<dbReference type="AlphaFoldDB" id="A0A8J4Z0Y4"/>
<dbReference type="Proteomes" id="UP000770661">
    <property type="component" value="Unassembled WGS sequence"/>
</dbReference>
<evidence type="ECO:0000313" key="2">
    <source>
        <dbReference type="EMBL" id="KAG0728960.1"/>
    </source>
</evidence>
<gene>
    <name evidence="2" type="ORF">GWK47_031350</name>
</gene>
<organism evidence="2 3">
    <name type="scientific">Chionoecetes opilio</name>
    <name type="common">Atlantic snow crab</name>
    <name type="synonym">Cancer opilio</name>
    <dbReference type="NCBI Taxonomy" id="41210"/>
    <lineage>
        <taxon>Eukaryota</taxon>
        <taxon>Metazoa</taxon>
        <taxon>Ecdysozoa</taxon>
        <taxon>Arthropoda</taxon>
        <taxon>Crustacea</taxon>
        <taxon>Multicrustacea</taxon>
        <taxon>Malacostraca</taxon>
        <taxon>Eumalacostraca</taxon>
        <taxon>Eucarida</taxon>
        <taxon>Decapoda</taxon>
        <taxon>Pleocyemata</taxon>
        <taxon>Brachyura</taxon>
        <taxon>Eubrachyura</taxon>
        <taxon>Majoidea</taxon>
        <taxon>Majidae</taxon>
        <taxon>Chionoecetes</taxon>
    </lineage>
</organism>
<reference evidence="2" key="1">
    <citation type="submission" date="2020-07" db="EMBL/GenBank/DDBJ databases">
        <title>The High-quality genome of the commercially important snow crab, Chionoecetes opilio.</title>
        <authorList>
            <person name="Jeong J.-H."/>
            <person name="Ryu S."/>
        </authorList>
    </citation>
    <scope>NUCLEOTIDE SEQUENCE</scope>
    <source>
        <strain evidence="2">MADBK_172401_WGS</strain>
        <tissue evidence="2">Digestive gland</tissue>
    </source>
</reference>
<evidence type="ECO:0000313" key="3">
    <source>
        <dbReference type="Proteomes" id="UP000770661"/>
    </source>
</evidence>
<comment type="caution">
    <text evidence="2">The sequence shown here is derived from an EMBL/GenBank/DDBJ whole genome shotgun (WGS) entry which is preliminary data.</text>
</comment>
<protein>
    <submittedName>
        <fullName evidence="2">Uncharacterized protein</fullName>
    </submittedName>
</protein>
<keyword evidence="3" id="KW-1185">Reference proteome</keyword>
<feature type="region of interest" description="Disordered" evidence="1">
    <location>
        <begin position="1"/>
        <end position="28"/>
    </location>
</feature>
<evidence type="ECO:0000256" key="1">
    <source>
        <dbReference type="SAM" id="MobiDB-lite"/>
    </source>
</evidence>
<dbReference type="EMBL" id="JACEEZ010001623">
    <property type="protein sequence ID" value="KAG0728960.1"/>
    <property type="molecule type" value="Genomic_DNA"/>
</dbReference>